<dbReference type="InterPro" id="IPR024091">
    <property type="entry name" value="LnmK-like_bifun_acyl/decarbox"/>
</dbReference>
<dbReference type="STRING" id="1000565.METUNv1_03930"/>
<evidence type="ECO:0000313" key="2">
    <source>
        <dbReference type="Proteomes" id="UP000005019"/>
    </source>
</evidence>
<proteinExistence type="predicted"/>
<keyword evidence="2" id="KW-1185">Reference proteome</keyword>
<name>F5RHY0_METUF</name>
<dbReference type="eggNOG" id="COG0110">
    <property type="taxonomic scope" value="Bacteria"/>
</dbReference>
<reference evidence="1 2" key="1">
    <citation type="journal article" date="2011" name="J. Bacteriol.">
        <title>Genome sequence of Methyloversatilis universalis FAM5T, a methylotrophic representative of the order Rhodocyclales.</title>
        <authorList>
            <person name="Kittichotirat W."/>
            <person name="Good N.M."/>
            <person name="Hall R."/>
            <person name="Bringel F."/>
            <person name="Lajus A."/>
            <person name="Medigue C."/>
            <person name="Smalley N.E."/>
            <person name="Beck D."/>
            <person name="Bumgarner R."/>
            <person name="Vuilleumier S."/>
            <person name="Kalyuzhnaya M.G."/>
        </authorList>
    </citation>
    <scope>NUCLEOTIDE SEQUENCE [LARGE SCALE GENOMIC DNA]</scope>
    <source>
        <strain evidence="2">ATCC BAA-1314 / JCM 13912 / FAM5</strain>
    </source>
</reference>
<dbReference type="Proteomes" id="UP000005019">
    <property type="component" value="Unassembled WGS sequence"/>
</dbReference>
<dbReference type="AlphaFoldDB" id="F5RHY0"/>
<comment type="caution">
    <text evidence="1">The sequence shown here is derived from an EMBL/GenBank/DDBJ whole genome shotgun (WGS) entry which is preliminary data.</text>
</comment>
<dbReference type="Gene3D" id="3.10.129.10">
    <property type="entry name" value="Hotdog Thioesterase"/>
    <property type="match status" value="1"/>
</dbReference>
<evidence type="ECO:0000313" key="1">
    <source>
        <dbReference type="EMBL" id="EGK69962.1"/>
    </source>
</evidence>
<sequence length="285" mass="31052">MDRAERLRPASALQQHYRAGMPQLGLYGLSENWLLKECGHLHWLAIAQAHGRALPEFADEAGHKSYAALTALHLHEAQLDAVTENATFSLAVRATSPGRAQHFSTQTLRTGTLRGARVELLSAFIRRAAGSNRSIVRAPVGGDSTAVEDRTLSDAALSLQARARVFRTGGGVGRLGLQPAHGGALRSAVFTPCPHNDFNGAGLLYFASFQALADRAELAWHGLRPALTVERELYFYGNIDPGESVRAELLAEREDGDEYAHWIRLSRCADGVRIADALTRKRRVA</sequence>
<dbReference type="NCBIfam" id="TIGR04098">
    <property type="entry name" value="LnmK_bifunc"/>
    <property type="match status" value="1"/>
</dbReference>
<dbReference type="NCBIfam" id="TIGR04099">
    <property type="entry name" value="biosn_Pnap_2097"/>
    <property type="match status" value="1"/>
</dbReference>
<organism evidence="1 2">
    <name type="scientific">Methyloversatilis universalis (strain ATCC BAA-1314 / DSM 25237 / JCM 13912 / CCUG 52030 / FAM5)</name>
    <dbReference type="NCBI Taxonomy" id="1000565"/>
    <lineage>
        <taxon>Bacteria</taxon>
        <taxon>Pseudomonadati</taxon>
        <taxon>Pseudomonadota</taxon>
        <taxon>Betaproteobacteria</taxon>
        <taxon>Nitrosomonadales</taxon>
        <taxon>Sterolibacteriaceae</taxon>
        <taxon>Methyloversatilis</taxon>
    </lineage>
</organism>
<accession>F5RHY0</accession>
<gene>
    <name evidence="1" type="ORF">METUNv1_03930</name>
</gene>
<evidence type="ECO:0008006" key="3">
    <source>
        <dbReference type="Google" id="ProtNLM"/>
    </source>
</evidence>
<protein>
    <recommendedName>
        <fullName evidence="3">Biosynthetic protein, Pnap_2097 family</fullName>
    </recommendedName>
</protein>
<dbReference type="EMBL" id="AFHG01000059">
    <property type="protein sequence ID" value="EGK69962.1"/>
    <property type="molecule type" value="Genomic_DNA"/>
</dbReference>